<dbReference type="GO" id="GO:0005524">
    <property type="term" value="F:ATP binding"/>
    <property type="evidence" value="ECO:0007669"/>
    <property type="project" value="UniProtKB-UniRule"/>
</dbReference>
<comment type="similarity">
    <text evidence="8">Belongs to the protein kinase superfamily.</text>
</comment>
<keyword evidence="2" id="KW-0597">Phosphoprotein</keyword>
<keyword evidence="12" id="KW-1185">Reference proteome</keyword>
<dbReference type="CDD" id="cd05123">
    <property type="entry name" value="STKc_AGC"/>
    <property type="match status" value="1"/>
</dbReference>
<dbReference type="InterPro" id="IPR011009">
    <property type="entry name" value="Kinase-like_dom_sf"/>
</dbReference>
<keyword evidence="5 11" id="KW-0418">Kinase</keyword>
<dbReference type="PROSITE" id="PS00108">
    <property type="entry name" value="PROTEIN_KINASE_ST"/>
    <property type="match status" value="1"/>
</dbReference>
<evidence type="ECO:0000256" key="1">
    <source>
        <dbReference type="ARBA" id="ARBA00022527"/>
    </source>
</evidence>
<dbReference type="FunFam" id="1.10.510.10:FF:000048">
    <property type="entry name" value="Protein kinase C"/>
    <property type="match status" value="1"/>
</dbReference>
<evidence type="ECO:0000256" key="4">
    <source>
        <dbReference type="ARBA" id="ARBA00022741"/>
    </source>
</evidence>
<reference evidence="11 12" key="1">
    <citation type="journal article" date="2014" name="Genome Biol. Evol.">
        <title>The secreted proteins of Achlya hypogyna and Thraustotheca clavata identify the ancestral oomycete secretome and reveal gene acquisitions by horizontal gene transfer.</title>
        <authorList>
            <person name="Misner I."/>
            <person name="Blouin N."/>
            <person name="Leonard G."/>
            <person name="Richards T.A."/>
            <person name="Lane C.E."/>
        </authorList>
    </citation>
    <scope>NUCLEOTIDE SEQUENCE [LARGE SCALE GENOMIC DNA]</scope>
    <source>
        <strain evidence="11 12">ATCC 48635</strain>
    </source>
</reference>
<dbReference type="InterPro" id="IPR017441">
    <property type="entry name" value="Protein_kinase_ATP_BS"/>
</dbReference>
<keyword evidence="3" id="KW-0808">Transferase</keyword>
<dbReference type="Gene3D" id="1.10.510.10">
    <property type="entry name" value="Transferase(Phosphotransferase) domain 1"/>
    <property type="match status" value="1"/>
</dbReference>
<dbReference type="AlphaFoldDB" id="A0A1V9ZEW6"/>
<dbReference type="Pfam" id="PF00069">
    <property type="entry name" value="Pkinase"/>
    <property type="match status" value="1"/>
</dbReference>
<comment type="caution">
    <text evidence="11">The sequence shown here is derived from an EMBL/GenBank/DDBJ whole genome shotgun (WGS) entry which is preliminary data.</text>
</comment>
<evidence type="ECO:0000256" key="7">
    <source>
        <dbReference type="PROSITE-ProRule" id="PRU10141"/>
    </source>
</evidence>
<evidence type="ECO:0000256" key="5">
    <source>
        <dbReference type="ARBA" id="ARBA00022777"/>
    </source>
</evidence>
<dbReference type="Proteomes" id="UP000243579">
    <property type="component" value="Unassembled WGS sequence"/>
</dbReference>
<feature type="binding site" evidence="7">
    <location>
        <position position="108"/>
    </location>
    <ligand>
        <name>ATP</name>
        <dbReference type="ChEBI" id="CHEBI:30616"/>
    </ligand>
</feature>
<dbReference type="Gene3D" id="3.30.200.20">
    <property type="entry name" value="Phosphorylase Kinase, domain 1"/>
    <property type="match status" value="1"/>
</dbReference>
<protein>
    <submittedName>
        <fullName evidence="11">Protein kinase</fullName>
    </submittedName>
</protein>
<dbReference type="InterPro" id="IPR000961">
    <property type="entry name" value="AGC-kinase_C"/>
</dbReference>
<gene>
    <name evidence="11" type="ORF">ACHHYP_15427</name>
</gene>
<keyword evidence="4 7" id="KW-0547">Nucleotide-binding</keyword>
<feature type="domain" description="Protein kinase" evidence="9">
    <location>
        <begin position="75"/>
        <end position="336"/>
    </location>
</feature>
<evidence type="ECO:0000313" key="11">
    <source>
        <dbReference type="EMBL" id="OQR96546.1"/>
    </source>
</evidence>
<dbReference type="EMBL" id="JNBR01000141">
    <property type="protein sequence ID" value="OQR96546.1"/>
    <property type="molecule type" value="Genomic_DNA"/>
</dbReference>
<keyword evidence="6 7" id="KW-0067">ATP-binding</keyword>
<dbReference type="GO" id="GO:0004674">
    <property type="term" value="F:protein serine/threonine kinase activity"/>
    <property type="evidence" value="ECO:0007669"/>
    <property type="project" value="UniProtKB-KW"/>
</dbReference>
<dbReference type="OrthoDB" id="63267at2759"/>
<evidence type="ECO:0000259" key="9">
    <source>
        <dbReference type="PROSITE" id="PS50011"/>
    </source>
</evidence>
<dbReference type="PROSITE" id="PS00107">
    <property type="entry name" value="PROTEIN_KINASE_ATP"/>
    <property type="match status" value="1"/>
</dbReference>
<organism evidence="11 12">
    <name type="scientific">Achlya hypogyna</name>
    <name type="common">Oomycete</name>
    <name type="synonym">Protoachlya hypogyna</name>
    <dbReference type="NCBI Taxonomy" id="1202772"/>
    <lineage>
        <taxon>Eukaryota</taxon>
        <taxon>Sar</taxon>
        <taxon>Stramenopiles</taxon>
        <taxon>Oomycota</taxon>
        <taxon>Saprolegniomycetes</taxon>
        <taxon>Saprolegniales</taxon>
        <taxon>Achlyaceae</taxon>
        <taxon>Achlya</taxon>
    </lineage>
</organism>
<dbReference type="PROSITE" id="PS51285">
    <property type="entry name" value="AGC_KINASE_CTER"/>
    <property type="match status" value="1"/>
</dbReference>
<dbReference type="InterPro" id="IPR000719">
    <property type="entry name" value="Prot_kinase_dom"/>
</dbReference>
<dbReference type="PANTHER" id="PTHR24351">
    <property type="entry name" value="RIBOSOMAL PROTEIN S6 KINASE"/>
    <property type="match status" value="1"/>
</dbReference>
<accession>A0A1V9ZEW6</accession>
<evidence type="ECO:0000256" key="8">
    <source>
        <dbReference type="RuleBase" id="RU000304"/>
    </source>
</evidence>
<dbReference type="STRING" id="1202772.A0A1V9ZEW6"/>
<feature type="domain" description="AGC-kinase C-terminal" evidence="10">
    <location>
        <begin position="337"/>
        <end position="411"/>
    </location>
</feature>
<sequence>MGNTASEGRRKGHVMELQSVYTLDGYQRRHVEKLALEHDEDALLHQRHVPVSPTFSSTSTVSSCLPGHDVSAADFDTVKMLGAGSMGKVLLVRRKTTGVLYAMKVVAKAGVDANQIWSERDVLGGTTHMGLVHLHWAFQSPSSLFLVMEYCPGGELSAQIQRSPFGRFVAPIAMFYAAEIVLALEHLHRHGIVYRDLKPENILLSAEGHMKLVDFGLAKFGIVEPTRGTKTLCGSFEYLAPEVWGKKPSEAGYGTAVDWYAFGAVLYEMLTGLPPWYTDEAPTPATIAAIRAAPLTFPSYVSPSARHLLRALLAKDPAARLGSVSGASDIKAHPFFSTIDWVALSYGELTAPLDPCEDPACAEEALNFEPEFTSVAVNPWEHELGHSNQDDEMIFDPFHGFSFEGPPLHTG</sequence>
<evidence type="ECO:0000313" key="12">
    <source>
        <dbReference type="Proteomes" id="UP000243579"/>
    </source>
</evidence>
<dbReference type="InterPro" id="IPR045270">
    <property type="entry name" value="STKc_AGC"/>
</dbReference>
<dbReference type="InterPro" id="IPR008271">
    <property type="entry name" value="Ser/Thr_kinase_AS"/>
</dbReference>
<name>A0A1V9ZEW6_ACHHY</name>
<proteinExistence type="inferred from homology"/>
<evidence type="ECO:0000259" key="10">
    <source>
        <dbReference type="PROSITE" id="PS51285"/>
    </source>
</evidence>
<dbReference type="SMART" id="SM00220">
    <property type="entry name" value="S_TKc"/>
    <property type="match status" value="1"/>
</dbReference>
<evidence type="ECO:0000256" key="2">
    <source>
        <dbReference type="ARBA" id="ARBA00022553"/>
    </source>
</evidence>
<dbReference type="SUPFAM" id="SSF56112">
    <property type="entry name" value="Protein kinase-like (PK-like)"/>
    <property type="match status" value="1"/>
</dbReference>
<dbReference type="PROSITE" id="PS50011">
    <property type="entry name" value="PROTEIN_KINASE_DOM"/>
    <property type="match status" value="1"/>
</dbReference>
<evidence type="ECO:0000256" key="6">
    <source>
        <dbReference type="ARBA" id="ARBA00022840"/>
    </source>
</evidence>
<evidence type="ECO:0000256" key="3">
    <source>
        <dbReference type="ARBA" id="ARBA00022679"/>
    </source>
</evidence>
<keyword evidence="1 8" id="KW-0723">Serine/threonine-protein kinase</keyword>